<feature type="region of interest" description="Disordered" evidence="1">
    <location>
        <begin position="437"/>
        <end position="499"/>
    </location>
</feature>
<evidence type="ECO:0000256" key="1">
    <source>
        <dbReference type="SAM" id="MobiDB-lite"/>
    </source>
</evidence>
<feature type="compositionally biased region" description="Polar residues" evidence="1">
    <location>
        <begin position="358"/>
        <end position="373"/>
    </location>
</feature>
<keyword evidence="2" id="KW-0472">Membrane</keyword>
<feature type="compositionally biased region" description="Low complexity" evidence="1">
    <location>
        <begin position="152"/>
        <end position="175"/>
    </location>
</feature>
<feature type="transmembrane region" description="Helical" evidence="2">
    <location>
        <begin position="281"/>
        <end position="306"/>
    </location>
</feature>
<reference evidence="3 4" key="1">
    <citation type="journal article" date="2018" name="Sci. Rep.">
        <title>Genome sequence of the cauliflower mushroom Sparassis crispa (Hanabiratake) and its association with beneficial usage.</title>
        <authorList>
            <person name="Kiyama R."/>
            <person name="Furutani Y."/>
            <person name="Kawaguchi K."/>
            <person name="Nakanishi T."/>
        </authorList>
    </citation>
    <scope>NUCLEOTIDE SEQUENCE [LARGE SCALE GENOMIC DNA]</scope>
</reference>
<dbReference type="GeneID" id="38778506"/>
<dbReference type="AlphaFoldDB" id="A0A401GHE7"/>
<sequence>MAYATESVDSWQNALIAYHSDTSKSPQATWSYATNPGATSPQGGLAMVGGSPGAGFSFKFTGVEVLVNGPVNAPIGGCSPPVSVYSVDGSAPVTFTAPNVTTNIDDLEFFDSGHLALGEHVLVTNITQASAGCLYALDYITYIAPPGDVLPTASSTAPAPSSSSSATPSLAAPAQPTSPSPQSPSPQSPSPTQSSPSSPQLSSAAHQSSSFSSSQSLYSGSQSASSSPSLSSTVSHLSYSSGRNTTAAGGPTGASPLETAASSPSSAGMAGGITHKSSTPIGAIVGGVVGGIAGLTVLLILLILWYRRRNASDTLPDPYVDQGDNDKGSVPAVSVYKSELHIRHDPESGMRMVESMPNEGSSSVAPQSLGETRSSASLLPGTSSSSEYPPTPDAVEGAANAVQPLQHTTTSSLPAASSSPLVSPLTAITSPPITEISGQRSSLVHGRSLGIPQDGVGASSSSQMPFGSPSSSSSPALRPRSPELHMDSGMRFPPHFVPSEVDMNLLGAPPMYTPD</sequence>
<dbReference type="STRING" id="139825.A0A401GHE7"/>
<comment type="caution">
    <text evidence="3">The sequence shown here is derived from an EMBL/GenBank/DDBJ whole genome shotgun (WGS) entry which is preliminary data.</text>
</comment>
<dbReference type="Proteomes" id="UP000287166">
    <property type="component" value="Unassembled WGS sequence"/>
</dbReference>
<gene>
    <name evidence="3" type="ORF">SCP_0313180</name>
</gene>
<evidence type="ECO:0008006" key="5">
    <source>
        <dbReference type="Google" id="ProtNLM"/>
    </source>
</evidence>
<feature type="compositionally biased region" description="Low complexity" evidence="1">
    <location>
        <begin position="374"/>
        <end position="386"/>
    </location>
</feature>
<accession>A0A401GHE7</accession>
<keyword evidence="4" id="KW-1185">Reference proteome</keyword>
<evidence type="ECO:0000256" key="2">
    <source>
        <dbReference type="SAM" id="Phobius"/>
    </source>
</evidence>
<feature type="compositionally biased region" description="Low complexity" evidence="1">
    <location>
        <begin position="459"/>
        <end position="479"/>
    </location>
</feature>
<organism evidence="3 4">
    <name type="scientific">Sparassis crispa</name>
    <dbReference type="NCBI Taxonomy" id="139825"/>
    <lineage>
        <taxon>Eukaryota</taxon>
        <taxon>Fungi</taxon>
        <taxon>Dikarya</taxon>
        <taxon>Basidiomycota</taxon>
        <taxon>Agaricomycotina</taxon>
        <taxon>Agaricomycetes</taxon>
        <taxon>Polyporales</taxon>
        <taxon>Sparassidaceae</taxon>
        <taxon>Sparassis</taxon>
    </lineage>
</organism>
<feature type="compositionally biased region" description="Low complexity" evidence="1">
    <location>
        <begin position="190"/>
        <end position="241"/>
    </location>
</feature>
<name>A0A401GHE7_9APHY</name>
<keyword evidence="2" id="KW-0812">Transmembrane</keyword>
<dbReference type="OrthoDB" id="2804581at2759"/>
<dbReference type="EMBL" id="BFAD01000003">
    <property type="protein sequence ID" value="GBE81589.1"/>
    <property type="molecule type" value="Genomic_DNA"/>
</dbReference>
<keyword evidence="2" id="KW-1133">Transmembrane helix</keyword>
<dbReference type="InParanoid" id="A0A401GHE7"/>
<feature type="compositionally biased region" description="Pro residues" evidence="1">
    <location>
        <begin position="176"/>
        <end position="189"/>
    </location>
</feature>
<feature type="region of interest" description="Disordered" evidence="1">
    <location>
        <begin position="352"/>
        <end position="395"/>
    </location>
</feature>
<evidence type="ECO:0000313" key="3">
    <source>
        <dbReference type="EMBL" id="GBE81589.1"/>
    </source>
</evidence>
<proteinExistence type="predicted"/>
<dbReference type="RefSeq" id="XP_027612502.1">
    <property type="nucleotide sequence ID" value="XM_027756701.1"/>
</dbReference>
<feature type="region of interest" description="Disordered" evidence="1">
    <location>
        <begin position="152"/>
        <end position="271"/>
    </location>
</feature>
<protein>
    <recommendedName>
        <fullName evidence="5">Mid2 domain-containing protein</fullName>
    </recommendedName>
</protein>
<evidence type="ECO:0000313" key="4">
    <source>
        <dbReference type="Proteomes" id="UP000287166"/>
    </source>
</evidence>